<feature type="transmembrane region" description="Helical" evidence="3">
    <location>
        <begin position="6"/>
        <end position="31"/>
    </location>
</feature>
<dbReference type="Proteomes" id="UP000808914">
    <property type="component" value="Unassembled WGS sequence"/>
</dbReference>
<evidence type="ECO:0000313" key="5">
    <source>
        <dbReference type="EMBL" id="MBM7645187.1"/>
    </source>
</evidence>
<sequence>MSTSSWLLVALLVIVVLLIVIPLAVCLYLYIFDEKQDQHAILRNFPILGKVRYFLEMIGPEMRQYLFDQDNSGKPFSREDYKHVILPAKYKSSTMSFGSKRDFDAQGYYIRNAMFPMQREDIRVDNSDLIETKVYKIKEENLFSRKEKIHEEKAKPWLLADEDAVVIGENCRHPFKVKGLVGMSAMSYGALGNHAIETLSTGLKMAKGTWMNTGEGGLSPYHLKGGADLILQIGPGLFGVRKKDGSFDWDELKKKSEIEQVKAIELKLAQGAKARGGHLEGSKVTPEIAEIRRIEPYKTVDSPNRFKEFHDLPSLMDFIEKIRKHTGLPVGIKIVVGSTEDVKNLAEYMKEKGKGPDFLTVDGGEGGTGATFQPLADSVGLPIRPAIMIVNQTLKDYGVRDRVKVIASGKLFTPDRAAVLLGMGADLVNIARAFMMTAGCIMAQRCHTNTCPVGVATTDPKLQKALVINEKKYRVVNFVLSMREELFNLAAAAGLKSPVEFEEKHIAFKDDKARIYSLEELNKAHIQQIS</sequence>
<accession>A0ABS2Q0X5</accession>
<evidence type="ECO:0000256" key="2">
    <source>
        <dbReference type="PIRNR" id="PIRNR006429"/>
    </source>
</evidence>
<keyword evidence="6" id="KW-1185">Reference proteome</keyword>
<gene>
    <name evidence="5" type="ORF">JOD45_001398</name>
</gene>
<dbReference type="CDD" id="cd02808">
    <property type="entry name" value="GltS_FMN"/>
    <property type="match status" value="1"/>
</dbReference>
<dbReference type="PIRSF" id="PIRSF500060">
    <property type="entry name" value="UCP500060"/>
    <property type="match status" value="1"/>
</dbReference>
<evidence type="ECO:0000313" key="6">
    <source>
        <dbReference type="Proteomes" id="UP000808914"/>
    </source>
</evidence>
<dbReference type="InterPro" id="IPR013785">
    <property type="entry name" value="Aldolase_TIM"/>
</dbReference>
<dbReference type="EMBL" id="JAFBER010000006">
    <property type="protein sequence ID" value="MBM7645187.1"/>
    <property type="molecule type" value="Genomic_DNA"/>
</dbReference>
<dbReference type="PANTHER" id="PTHR43819">
    <property type="entry name" value="ARCHAEAL-TYPE GLUTAMATE SYNTHASE [NADPH]"/>
    <property type="match status" value="1"/>
</dbReference>
<dbReference type="PIRSF" id="PIRSF006429">
    <property type="entry name" value="GOGAT_lg_2"/>
    <property type="match status" value="1"/>
</dbReference>
<evidence type="ECO:0000256" key="1">
    <source>
        <dbReference type="ARBA" id="ARBA00009716"/>
    </source>
</evidence>
<comment type="similarity">
    <text evidence="1 2">Belongs to the glutamate synthase family.</text>
</comment>
<keyword evidence="3" id="KW-0812">Transmembrane</keyword>
<name>A0ABS2Q0X5_9BACL</name>
<dbReference type="SUPFAM" id="SSF51395">
    <property type="entry name" value="FMN-linked oxidoreductases"/>
    <property type="match status" value="1"/>
</dbReference>
<reference evidence="5 6" key="1">
    <citation type="submission" date="2021-01" db="EMBL/GenBank/DDBJ databases">
        <title>Genomic Encyclopedia of Type Strains, Phase IV (KMG-IV): sequencing the most valuable type-strain genomes for metagenomic binning, comparative biology and taxonomic classification.</title>
        <authorList>
            <person name="Goeker M."/>
        </authorList>
    </citation>
    <scope>NUCLEOTIDE SEQUENCE [LARGE SCALE GENOMIC DNA]</scope>
    <source>
        <strain evidence="5 6">DSM 28236</strain>
    </source>
</reference>
<keyword evidence="5" id="KW-0560">Oxidoreductase</keyword>
<keyword evidence="3" id="KW-1133">Transmembrane helix</keyword>
<dbReference type="Gene3D" id="3.20.20.70">
    <property type="entry name" value="Aldolase class I"/>
    <property type="match status" value="1"/>
</dbReference>
<organism evidence="5 6">
    <name type="scientific">Scopulibacillus daqui</name>
    <dbReference type="NCBI Taxonomy" id="1469162"/>
    <lineage>
        <taxon>Bacteria</taxon>
        <taxon>Bacillati</taxon>
        <taxon>Bacillota</taxon>
        <taxon>Bacilli</taxon>
        <taxon>Bacillales</taxon>
        <taxon>Sporolactobacillaceae</taxon>
        <taxon>Scopulibacillus</taxon>
    </lineage>
</organism>
<evidence type="ECO:0000256" key="3">
    <source>
        <dbReference type="SAM" id="Phobius"/>
    </source>
</evidence>
<dbReference type="InterPro" id="IPR027283">
    <property type="entry name" value="YerD"/>
</dbReference>
<feature type="domain" description="Glutamate synthase" evidence="4">
    <location>
        <begin position="121"/>
        <end position="495"/>
    </location>
</feature>
<dbReference type="RefSeq" id="WP_205003114.1">
    <property type="nucleotide sequence ID" value="NZ_JAFBER010000006.1"/>
</dbReference>
<comment type="caution">
    <text evidence="5">The sequence shown here is derived from an EMBL/GenBank/DDBJ whole genome shotgun (WGS) entry which is preliminary data.</text>
</comment>
<evidence type="ECO:0000259" key="4">
    <source>
        <dbReference type="Pfam" id="PF01645"/>
    </source>
</evidence>
<keyword evidence="3" id="KW-0472">Membrane</keyword>
<dbReference type="Pfam" id="PF01645">
    <property type="entry name" value="Glu_synthase"/>
    <property type="match status" value="1"/>
</dbReference>
<dbReference type="GO" id="GO:0016041">
    <property type="term" value="F:glutamate synthase (ferredoxin) activity"/>
    <property type="evidence" value="ECO:0007669"/>
    <property type="project" value="UniProtKB-EC"/>
</dbReference>
<dbReference type="EC" id="1.4.7.1" evidence="5"/>
<proteinExistence type="inferred from homology"/>
<dbReference type="InterPro" id="IPR024188">
    <property type="entry name" value="GltB"/>
</dbReference>
<dbReference type="InterPro" id="IPR002932">
    <property type="entry name" value="Glu_synthdom"/>
</dbReference>
<dbReference type="PANTHER" id="PTHR43819:SF1">
    <property type="entry name" value="ARCHAEAL-TYPE GLUTAMATE SYNTHASE [NADPH]"/>
    <property type="match status" value="1"/>
</dbReference>
<protein>
    <submittedName>
        <fullName evidence="5">Glutamate synthase (Ferredoxin)</fullName>
        <ecNumber evidence="5">1.4.7.1</ecNumber>
    </submittedName>
</protein>